<dbReference type="HOGENOM" id="CLU_1901771_0_0_1"/>
<evidence type="ECO:0000313" key="2">
    <source>
        <dbReference type="Proteomes" id="UP000018721"/>
    </source>
</evidence>
<organism evidence="1 2">
    <name type="scientific">Phytophthora nicotianae P1569</name>
    <dbReference type="NCBI Taxonomy" id="1317065"/>
    <lineage>
        <taxon>Eukaryota</taxon>
        <taxon>Sar</taxon>
        <taxon>Stramenopiles</taxon>
        <taxon>Oomycota</taxon>
        <taxon>Peronosporomycetes</taxon>
        <taxon>Peronosporales</taxon>
        <taxon>Peronosporaceae</taxon>
        <taxon>Phytophthora</taxon>
    </lineage>
</organism>
<protein>
    <submittedName>
        <fullName evidence="1">Uncharacterized protein</fullName>
    </submittedName>
</protein>
<sequence length="134" mass="15136">LLKSLQFFFIVLNVQDDEEHKLPLLRNHKSCGRQLHPESLYATTESSQSKRLLHTPRRQCSAAYWVDGQGVRGSPLNCAEKFDEGESAVCIGAVTAWWVSICNWTRYFFTEARVTASLLRISLLCAFRALGSSV</sequence>
<comment type="caution">
    <text evidence="1">The sequence shown here is derived from an EMBL/GenBank/DDBJ whole genome shotgun (WGS) entry which is preliminary data.</text>
</comment>
<name>V9EQT3_PHYNI</name>
<proteinExistence type="predicted"/>
<dbReference type="Proteomes" id="UP000018721">
    <property type="component" value="Unassembled WGS sequence"/>
</dbReference>
<keyword evidence="2" id="KW-1185">Reference proteome</keyword>
<dbReference type="AlphaFoldDB" id="V9EQT3"/>
<reference evidence="1 2" key="1">
    <citation type="submission" date="2013-11" db="EMBL/GenBank/DDBJ databases">
        <title>The Genome Sequence of Phytophthora parasitica P1569.</title>
        <authorList>
            <consortium name="The Broad Institute Genomics Platform"/>
            <person name="Russ C."/>
            <person name="Tyler B."/>
            <person name="Panabieres F."/>
            <person name="Shan W."/>
            <person name="Tripathy S."/>
            <person name="Grunwald N."/>
            <person name="Machado M."/>
            <person name="Johnson C.S."/>
            <person name="Arredondo F."/>
            <person name="Hong C."/>
            <person name="Coffey M."/>
            <person name="Young S.K."/>
            <person name="Zeng Q."/>
            <person name="Gargeya S."/>
            <person name="Fitzgerald M."/>
            <person name="Abouelleil A."/>
            <person name="Alvarado L."/>
            <person name="Chapman S.B."/>
            <person name="Gainer-Dewar J."/>
            <person name="Goldberg J."/>
            <person name="Griggs A."/>
            <person name="Gujja S."/>
            <person name="Hansen M."/>
            <person name="Howarth C."/>
            <person name="Imamovic A."/>
            <person name="Ireland A."/>
            <person name="Larimer J."/>
            <person name="McCowan C."/>
            <person name="Murphy C."/>
            <person name="Pearson M."/>
            <person name="Poon T.W."/>
            <person name="Priest M."/>
            <person name="Roberts A."/>
            <person name="Saif S."/>
            <person name="Shea T."/>
            <person name="Sykes S."/>
            <person name="Wortman J."/>
            <person name="Nusbaum C."/>
            <person name="Birren B."/>
        </authorList>
    </citation>
    <scope>NUCLEOTIDE SEQUENCE [LARGE SCALE GENOMIC DNA]</scope>
    <source>
        <strain evidence="1 2">P1569</strain>
    </source>
</reference>
<evidence type="ECO:0000313" key="1">
    <source>
        <dbReference type="EMBL" id="ETI41609.1"/>
    </source>
</evidence>
<feature type="non-terminal residue" evidence="1">
    <location>
        <position position="1"/>
    </location>
</feature>
<accession>V9EQT3</accession>
<dbReference type="EMBL" id="ANIZ01002255">
    <property type="protein sequence ID" value="ETI41609.1"/>
    <property type="molecule type" value="Genomic_DNA"/>
</dbReference>
<gene>
    <name evidence="1" type="ORF">F443_13164</name>
</gene>